<keyword evidence="1" id="KW-0548">Nucleotidyltransferase</keyword>
<dbReference type="SUPFAM" id="SSF81631">
    <property type="entry name" value="PAP/OAS1 substrate-binding domain"/>
    <property type="match status" value="1"/>
</dbReference>
<dbReference type="OrthoDB" id="9776406at2"/>
<keyword evidence="1" id="KW-0808">Transferase</keyword>
<dbReference type="InterPro" id="IPR043519">
    <property type="entry name" value="NT_sf"/>
</dbReference>
<dbReference type="Pfam" id="PF04439">
    <property type="entry name" value="Adenyl_transf"/>
    <property type="match status" value="1"/>
</dbReference>
<evidence type="ECO:0000313" key="2">
    <source>
        <dbReference type="Proteomes" id="UP000198748"/>
    </source>
</evidence>
<dbReference type="Proteomes" id="UP000198748">
    <property type="component" value="Unassembled WGS sequence"/>
</dbReference>
<dbReference type="GO" id="GO:0016779">
    <property type="term" value="F:nucleotidyltransferase activity"/>
    <property type="evidence" value="ECO:0007669"/>
    <property type="project" value="UniProtKB-KW"/>
</dbReference>
<organism evidence="1 2">
    <name type="scientific">Dyadobacter soli</name>
    <dbReference type="NCBI Taxonomy" id="659014"/>
    <lineage>
        <taxon>Bacteria</taxon>
        <taxon>Pseudomonadati</taxon>
        <taxon>Bacteroidota</taxon>
        <taxon>Cytophagia</taxon>
        <taxon>Cytophagales</taxon>
        <taxon>Spirosomataceae</taxon>
        <taxon>Dyadobacter</taxon>
    </lineage>
</organism>
<dbReference type="SUPFAM" id="SSF81301">
    <property type="entry name" value="Nucleotidyltransferase"/>
    <property type="match status" value="1"/>
</dbReference>
<proteinExistence type="predicted"/>
<dbReference type="Gene3D" id="3.30.460.10">
    <property type="entry name" value="Beta Polymerase, domain 2"/>
    <property type="match status" value="1"/>
</dbReference>
<protein>
    <submittedName>
        <fullName evidence="1">Aminoglycoside 6-adenylyltransferase</fullName>
    </submittedName>
</protein>
<accession>A0A1G7MDQ4</accession>
<dbReference type="STRING" id="659014.SAMN04487996_111231"/>
<dbReference type="RefSeq" id="WP_090153842.1">
    <property type="nucleotide sequence ID" value="NZ_FNAN01000011.1"/>
</dbReference>
<sequence>MANNTESRNASEMMELILEVARNDDRILAVLQDGSRSNPNVTPDIFQDFDIIYVVKDLAPFMQDPGWVDVFGERMIMQLPEAMELYPPSPELEGAFSYLMLFTDGNRIDLLIAPLQKLDQFTSDSLCKVVLDKVRIFESSPLPVSSDASYWIEKPSPLSFTDCCNEFWFTSGSLGKALWRGEVIYVQELLNQVSRAALLQMLDWYIGCRHDFKVDTGKSGKFYRRYLEPDLYEKLLATYPAANLPAIWHATFATMDLFRYCAEFIASQLGFEYPLSWDRNLRAHLQHIENLSADAERIY</sequence>
<name>A0A1G7MDQ4_9BACT</name>
<dbReference type="InterPro" id="IPR007530">
    <property type="entry name" value="Aminoglycoside_adenylylTfrase"/>
</dbReference>
<gene>
    <name evidence="1" type="ORF">SAMN04487996_111231</name>
</gene>
<dbReference type="Gene3D" id="1.20.120.330">
    <property type="entry name" value="Nucleotidyltransferases domain 2"/>
    <property type="match status" value="1"/>
</dbReference>
<dbReference type="AlphaFoldDB" id="A0A1G7MDQ4"/>
<dbReference type="EMBL" id="FNAN01000011">
    <property type="protein sequence ID" value="SDF59786.1"/>
    <property type="molecule type" value="Genomic_DNA"/>
</dbReference>
<reference evidence="2" key="1">
    <citation type="submission" date="2016-10" db="EMBL/GenBank/DDBJ databases">
        <authorList>
            <person name="Varghese N."/>
            <person name="Submissions S."/>
        </authorList>
    </citation>
    <scope>NUCLEOTIDE SEQUENCE [LARGE SCALE GENOMIC DNA]</scope>
    <source>
        <strain evidence="2">DSM 25329</strain>
    </source>
</reference>
<keyword evidence="2" id="KW-1185">Reference proteome</keyword>
<evidence type="ECO:0000313" key="1">
    <source>
        <dbReference type="EMBL" id="SDF59786.1"/>
    </source>
</evidence>
<dbReference type="PIRSF" id="PIRSF000812">
    <property type="entry name" value="AAD"/>
    <property type="match status" value="1"/>
</dbReference>